<accession>D8LJ57</accession>
<keyword evidence="2" id="KW-0732">Signal</keyword>
<feature type="compositionally biased region" description="Low complexity" evidence="1">
    <location>
        <begin position="220"/>
        <end position="236"/>
    </location>
</feature>
<dbReference type="PROSITE" id="PS51257">
    <property type="entry name" value="PROKAR_LIPOPROTEIN"/>
    <property type="match status" value="1"/>
</dbReference>
<dbReference type="AlphaFoldDB" id="D8LJ57"/>
<sequence length="521" mass="55008">MKLFYMLLSGVLAFLAACCAVQARPFPDEKTWVKHCDEIPDEATLTAGGTLTFLGTIECDTTKIIEITGNTVIRSHESLDTAGIALLVHPGAELTIRAPTINMKKGKSMQDQQPILRVLGSVDFQVTSWVKEHLEGAPVDDHGIISVEGEGMVRSDKAILFTARSVIVADPAAANKKEADPAETSMPADPHLLRKLAAMHAKSNIASDSAAPTVEDLSPQTSDPTPPAAAAATQQLADDKSSSSATSPNRPPFSTAAGPDDGDKSTAAAAANDVPAPTSPAAPSTPSSAANPNAAAGAGENVGNSPAAGASTADSMTTRAREGRDRGSTVSENGKTGSGGTGPSPIPESNSWTVRKKEASKQQHQQAPRDKNGNMTGQVPHEKHVLLKANARKMLNAQGLRSEIFEANLEKRKAALEGRELPKKGKVAALMGFLPLGKNGFRRRRAREHAEAHLGEATLSLTTKGNLEVAVDGTTVLRKSGPSWFGFRRSDSSYELRVNEEGIVISRQGKFDWSVKVEDIL</sequence>
<evidence type="ECO:0000313" key="4">
    <source>
        <dbReference type="Proteomes" id="UP000002630"/>
    </source>
</evidence>
<dbReference type="EMBL" id="FN649740">
    <property type="protein sequence ID" value="CBN76941.1"/>
    <property type="molecule type" value="Genomic_DNA"/>
</dbReference>
<dbReference type="EMBL" id="FN648420">
    <property type="protein sequence ID" value="CBN76941.1"/>
    <property type="molecule type" value="Genomic_DNA"/>
</dbReference>
<feature type="compositionally biased region" description="Low complexity" evidence="1">
    <location>
        <begin position="267"/>
        <end position="299"/>
    </location>
</feature>
<keyword evidence="4" id="KW-1185">Reference proteome</keyword>
<protein>
    <recommendedName>
        <fullName evidence="5">FecR protein domain-containing protein</fullName>
    </recommendedName>
</protein>
<feature type="compositionally biased region" description="Basic and acidic residues" evidence="1">
    <location>
        <begin position="355"/>
        <end position="372"/>
    </location>
</feature>
<organism evidence="3 4">
    <name type="scientific">Ectocarpus siliculosus</name>
    <name type="common">Brown alga</name>
    <name type="synonym">Conferva siliculosa</name>
    <dbReference type="NCBI Taxonomy" id="2880"/>
    <lineage>
        <taxon>Eukaryota</taxon>
        <taxon>Sar</taxon>
        <taxon>Stramenopiles</taxon>
        <taxon>Ochrophyta</taxon>
        <taxon>PX clade</taxon>
        <taxon>Phaeophyceae</taxon>
        <taxon>Ectocarpales</taxon>
        <taxon>Ectocarpaceae</taxon>
        <taxon>Ectocarpus</taxon>
    </lineage>
</organism>
<evidence type="ECO:0000256" key="2">
    <source>
        <dbReference type="SAM" id="SignalP"/>
    </source>
</evidence>
<dbReference type="Proteomes" id="UP000002630">
    <property type="component" value="Linkage Group LG15"/>
</dbReference>
<gene>
    <name evidence="3" type="ORF">Esi_0024_0074</name>
</gene>
<evidence type="ECO:0008006" key="5">
    <source>
        <dbReference type="Google" id="ProtNLM"/>
    </source>
</evidence>
<feature type="chain" id="PRO_5003117199" description="FecR protein domain-containing protein" evidence="2">
    <location>
        <begin position="24"/>
        <end position="521"/>
    </location>
</feature>
<name>D8LJ57_ECTSI</name>
<feature type="region of interest" description="Disordered" evidence="1">
    <location>
        <begin position="206"/>
        <end position="378"/>
    </location>
</feature>
<dbReference type="InParanoid" id="D8LJ57"/>
<reference evidence="3 4" key="1">
    <citation type="journal article" date="2010" name="Nature">
        <title>The Ectocarpus genome and the independent evolution of multicellularity in brown algae.</title>
        <authorList>
            <person name="Cock J.M."/>
            <person name="Sterck L."/>
            <person name="Rouze P."/>
            <person name="Scornet D."/>
            <person name="Allen A.E."/>
            <person name="Amoutzias G."/>
            <person name="Anthouard V."/>
            <person name="Artiguenave F."/>
            <person name="Aury J.M."/>
            <person name="Badger J.H."/>
            <person name="Beszteri B."/>
            <person name="Billiau K."/>
            <person name="Bonnet E."/>
            <person name="Bothwell J.H."/>
            <person name="Bowler C."/>
            <person name="Boyen C."/>
            <person name="Brownlee C."/>
            <person name="Carrano C.J."/>
            <person name="Charrier B."/>
            <person name="Cho G.Y."/>
            <person name="Coelho S.M."/>
            <person name="Collen J."/>
            <person name="Corre E."/>
            <person name="Da Silva C."/>
            <person name="Delage L."/>
            <person name="Delaroque N."/>
            <person name="Dittami S.M."/>
            <person name="Doulbeau S."/>
            <person name="Elias M."/>
            <person name="Farnham G."/>
            <person name="Gachon C.M."/>
            <person name="Gschloessl B."/>
            <person name="Heesch S."/>
            <person name="Jabbari K."/>
            <person name="Jubin C."/>
            <person name="Kawai H."/>
            <person name="Kimura K."/>
            <person name="Kloareg B."/>
            <person name="Kupper F.C."/>
            <person name="Lang D."/>
            <person name="Le Bail A."/>
            <person name="Leblanc C."/>
            <person name="Lerouge P."/>
            <person name="Lohr M."/>
            <person name="Lopez P.J."/>
            <person name="Martens C."/>
            <person name="Maumus F."/>
            <person name="Michel G."/>
            <person name="Miranda-Saavedra D."/>
            <person name="Morales J."/>
            <person name="Moreau H."/>
            <person name="Motomura T."/>
            <person name="Nagasato C."/>
            <person name="Napoli C.A."/>
            <person name="Nelson D.R."/>
            <person name="Nyvall-Collen P."/>
            <person name="Peters A.F."/>
            <person name="Pommier C."/>
            <person name="Potin P."/>
            <person name="Poulain J."/>
            <person name="Quesneville H."/>
            <person name="Read B."/>
            <person name="Rensing S.A."/>
            <person name="Ritter A."/>
            <person name="Rousvoal S."/>
            <person name="Samanta M."/>
            <person name="Samson G."/>
            <person name="Schroeder D.C."/>
            <person name="Segurens B."/>
            <person name="Strittmatter M."/>
            <person name="Tonon T."/>
            <person name="Tregear J.W."/>
            <person name="Valentin K."/>
            <person name="von Dassow P."/>
            <person name="Yamagishi T."/>
            <person name="Van de Peer Y."/>
            <person name="Wincker P."/>
        </authorList>
    </citation>
    <scope>NUCLEOTIDE SEQUENCE [LARGE SCALE GENOMIC DNA]</scope>
    <source>
        <strain evidence="4">Ec32 / CCAP1310/4</strain>
    </source>
</reference>
<evidence type="ECO:0000313" key="3">
    <source>
        <dbReference type="EMBL" id="CBN76941.1"/>
    </source>
</evidence>
<evidence type="ECO:0000256" key="1">
    <source>
        <dbReference type="SAM" id="MobiDB-lite"/>
    </source>
</evidence>
<proteinExistence type="predicted"/>
<feature type="signal peptide" evidence="2">
    <location>
        <begin position="1"/>
        <end position="23"/>
    </location>
</feature>